<evidence type="ECO:0000313" key="2">
    <source>
        <dbReference type="Proteomes" id="UP001596501"/>
    </source>
</evidence>
<organism evidence="1 2">
    <name type="scientific">Hydrogenophaga atypica</name>
    <dbReference type="NCBI Taxonomy" id="249409"/>
    <lineage>
        <taxon>Bacteria</taxon>
        <taxon>Pseudomonadati</taxon>
        <taxon>Pseudomonadota</taxon>
        <taxon>Betaproteobacteria</taxon>
        <taxon>Burkholderiales</taxon>
        <taxon>Comamonadaceae</taxon>
        <taxon>Hydrogenophaga</taxon>
    </lineage>
</organism>
<evidence type="ECO:0000313" key="1">
    <source>
        <dbReference type="EMBL" id="MFC7407726.1"/>
    </source>
</evidence>
<proteinExistence type="predicted"/>
<protein>
    <submittedName>
        <fullName evidence="1">HD-GYP domain-containing protein</fullName>
        <ecNumber evidence="1">3.1.4.-</ecNumber>
    </submittedName>
</protein>
<sequence length="319" mass="34441">MPALPPEQWPSAGLTQDLISAWTDLENRLSRLLRTPHEADDFVHDLLFIEQHMVALLETDADGSLYLMLQLAASSNVGYSGSHALVCASLCHLVAPTQIDDPGLIRSLNRAALTMNIAMTQVQDELALQAGQPTPPQKEKIDAHASAGVALLETLGVSDPVWLEIVARHHDAPELPSDDPSPINLLTRVLMATDRYTALISPRETRSGRCITDSGRNVVARNGNLPDPVGHALLRTVGICPPGTFVRLQDQSVAVVLRRTDVPGAPLVAPVLDADAHPIPDPVLVHTDAEPHQVEAALVTRTVRVRLNHARLLQMAALV</sequence>
<dbReference type="EC" id="3.1.4.-" evidence="1"/>
<reference evidence="2" key="1">
    <citation type="journal article" date="2019" name="Int. J. Syst. Evol. Microbiol.">
        <title>The Global Catalogue of Microorganisms (GCM) 10K type strain sequencing project: providing services to taxonomists for standard genome sequencing and annotation.</title>
        <authorList>
            <consortium name="The Broad Institute Genomics Platform"/>
            <consortium name="The Broad Institute Genome Sequencing Center for Infectious Disease"/>
            <person name="Wu L."/>
            <person name="Ma J."/>
        </authorList>
    </citation>
    <scope>NUCLEOTIDE SEQUENCE [LARGE SCALE GENOMIC DNA]</scope>
    <source>
        <strain evidence="2">CGMCC 1.12371</strain>
    </source>
</reference>
<dbReference type="EMBL" id="JBHTCA010000002">
    <property type="protein sequence ID" value="MFC7407726.1"/>
    <property type="molecule type" value="Genomic_DNA"/>
</dbReference>
<keyword evidence="1" id="KW-0378">Hydrolase</keyword>
<comment type="caution">
    <text evidence="1">The sequence shown here is derived from an EMBL/GenBank/DDBJ whole genome shotgun (WGS) entry which is preliminary data.</text>
</comment>
<dbReference type="Gene3D" id="1.10.3210.10">
    <property type="entry name" value="Hypothetical protein af1432"/>
    <property type="match status" value="1"/>
</dbReference>
<accession>A0ABW2QE40</accession>
<dbReference type="GO" id="GO:0016787">
    <property type="term" value="F:hydrolase activity"/>
    <property type="evidence" value="ECO:0007669"/>
    <property type="project" value="UniProtKB-KW"/>
</dbReference>
<dbReference type="RefSeq" id="WP_382203207.1">
    <property type="nucleotide sequence ID" value="NZ_JBHTCA010000002.1"/>
</dbReference>
<name>A0ABW2QE40_9BURK</name>
<gene>
    <name evidence="1" type="ORF">ACFQPB_02510</name>
</gene>
<dbReference type="Proteomes" id="UP001596501">
    <property type="component" value="Unassembled WGS sequence"/>
</dbReference>
<keyword evidence="2" id="KW-1185">Reference proteome</keyword>